<feature type="region of interest" description="Disordered" evidence="1">
    <location>
        <begin position="280"/>
        <end position="305"/>
    </location>
</feature>
<feature type="chain" id="PRO_5042441684" description="Transmembrane protein" evidence="3">
    <location>
        <begin position="23"/>
        <end position="305"/>
    </location>
</feature>
<keyword evidence="2" id="KW-1133">Transmembrane helix</keyword>
<sequence>MANHSLPLIVIYILMMLHACVSIASNYTIDDLEGDSRTGVLPLYEPLNLWNAVVDGNCNICWIHPDPNRTFEHTWHDATQNVGDAPPSVTIQFIGTAIYMFGIVPNTIPGSSTNFNLTFTLDDVLHGGYMHNPDTVNDIEYSVLMFAVADLTNGSHTLVAQAASAPSLFMFDYALYTFNDGVSLSLSKSATTSSLPSSLSLSASLPSSTTVQTTVAQPKAQRHTAVIVAGSLCGVAAAGLLLFALVHLKRRRRQLTEPETGTTIISPYISVASQPDSLTGLPPYVPVDPGSQNPSRFERKRRFGG</sequence>
<protein>
    <recommendedName>
        <fullName evidence="7">Transmembrane protein</fullName>
    </recommendedName>
</protein>
<name>A0AAD6SAT9_9AGAR</name>
<accession>A0AAD6SAT9</accession>
<evidence type="ECO:0000256" key="3">
    <source>
        <dbReference type="SAM" id="SignalP"/>
    </source>
</evidence>
<keyword evidence="2" id="KW-0812">Transmembrane</keyword>
<feature type="signal peptide" evidence="3">
    <location>
        <begin position="1"/>
        <end position="22"/>
    </location>
</feature>
<proteinExistence type="predicted"/>
<dbReference type="Gene3D" id="2.60.120.260">
    <property type="entry name" value="Galactose-binding domain-like"/>
    <property type="match status" value="1"/>
</dbReference>
<gene>
    <name evidence="4" type="ORF">C8F04DRAFT_1132409</name>
    <name evidence="5" type="ORF">C8F04DRAFT_738407</name>
</gene>
<evidence type="ECO:0000313" key="5">
    <source>
        <dbReference type="EMBL" id="KAJ7030111.1"/>
    </source>
</evidence>
<keyword evidence="2" id="KW-0472">Membrane</keyword>
<keyword evidence="6" id="KW-1185">Reference proteome</keyword>
<feature type="transmembrane region" description="Helical" evidence="2">
    <location>
        <begin position="225"/>
        <end position="246"/>
    </location>
</feature>
<dbReference type="Proteomes" id="UP001218188">
    <property type="component" value="Unassembled WGS sequence"/>
</dbReference>
<organism evidence="4 6">
    <name type="scientific">Mycena alexandri</name>
    <dbReference type="NCBI Taxonomy" id="1745969"/>
    <lineage>
        <taxon>Eukaryota</taxon>
        <taxon>Fungi</taxon>
        <taxon>Dikarya</taxon>
        <taxon>Basidiomycota</taxon>
        <taxon>Agaricomycotina</taxon>
        <taxon>Agaricomycetes</taxon>
        <taxon>Agaricomycetidae</taxon>
        <taxon>Agaricales</taxon>
        <taxon>Marasmiineae</taxon>
        <taxon>Mycenaceae</taxon>
        <taxon>Mycena</taxon>
    </lineage>
</organism>
<dbReference type="EMBL" id="JARJCM010000174">
    <property type="protein sequence ID" value="KAJ7024164.1"/>
    <property type="molecule type" value="Genomic_DNA"/>
</dbReference>
<dbReference type="AlphaFoldDB" id="A0AAD6SAT9"/>
<evidence type="ECO:0000256" key="2">
    <source>
        <dbReference type="SAM" id="Phobius"/>
    </source>
</evidence>
<evidence type="ECO:0008006" key="7">
    <source>
        <dbReference type="Google" id="ProtNLM"/>
    </source>
</evidence>
<keyword evidence="3" id="KW-0732">Signal</keyword>
<dbReference type="EMBL" id="JARJCM010000094">
    <property type="protein sequence ID" value="KAJ7030111.1"/>
    <property type="molecule type" value="Genomic_DNA"/>
</dbReference>
<reference evidence="4" key="1">
    <citation type="submission" date="2023-03" db="EMBL/GenBank/DDBJ databases">
        <title>Massive genome expansion in bonnet fungi (Mycena s.s.) driven by repeated elements and novel gene families across ecological guilds.</title>
        <authorList>
            <consortium name="Lawrence Berkeley National Laboratory"/>
            <person name="Harder C.B."/>
            <person name="Miyauchi S."/>
            <person name="Viragh M."/>
            <person name="Kuo A."/>
            <person name="Thoen E."/>
            <person name="Andreopoulos B."/>
            <person name="Lu D."/>
            <person name="Skrede I."/>
            <person name="Drula E."/>
            <person name="Henrissat B."/>
            <person name="Morin E."/>
            <person name="Kohler A."/>
            <person name="Barry K."/>
            <person name="LaButti K."/>
            <person name="Morin E."/>
            <person name="Salamov A."/>
            <person name="Lipzen A."/>
            <person name="Mereny Z."/>
            <person name="Hegedus B."/>
            <person name="Baldrian P."/>
            <person name="Stursova M."/>
            <person name="Weitz H."/>
            <person name="Taylor A."/>
            <person name="Grigoriev I.V."/>
            <person name="Nagy L.G."/>
            <person name="Martin F."/>
            <person name="Kauserud H."/>
        </authorList>
    </citation>
    <scope>NUCLEOTIDE SEQUENCE</scope>
    <source>
        <strain evidence="4">CBHHK200</strain>
    </source>
</reference>
<comment type="caution">
    <text evidence="4">The sequence shown here is derived from an EMBL/GenBank/DDBJ whole genome shotgun (WGS) entry which is preliminary data.</text>
</comment>
<evidence type="ECO:0000256" key="1">
    <source>
        <dbReference type="SAM" id="MobiDB-lite"/>
    </source>
</evidence>
<evidence type="ECO:0000313" key="6">
    <source>
        <dbReference type="Proteomes" id="UP001218188"/>
    </source>
</evidence>
<evidence type="ECO:0000313" key="4">
    <source>
        <dbReference type="EMBL" id="KAJ7024164.1"/>
    </source>
</evidence>